<accession>A0A3E0GVG9</accession>
<dbReference type="InterPro" id="IPR000326">
    <property type="entry name" value="PAP2/HPO"/>
</dbReference>
<dbReference type="SUPFAM" id="SSF48317">
    <property type="entry name" value="Acid phosphatase/Vanadium-dependent haloperoxidase"/>
    <property type="match status" value="1"/>
</dbReference>
<evidence type="ECO:0000256" key="1">
    <source>
        <dbReference type="SAM" id="Phobius"/>
    </source>
</evidence>
<dbReference type="Pfam" id="PF01569">
    <property type="entry name" value="PAP2"/>
    <property type="match status" value="1"/>
</dbReference>
<evidence type="ECO:0000313" key="4">
    <source>
        <dbReference type="Proteomes" id="UP000256269"/>
    </source>
</evidence>
<feature type="domain" description="Phosphatidic acid phosphatase type 2/haloperoxidase" evidence="2">
    <location>
        <begin position="81"/>
        <end position="194"/>
    </location>
</feature>
<dbReference type="SMART" id="SM00014">
    <property type="entry name" value="acidPPc"/>
    <property type="match status" value="1"/>
</dbReference>
<dbReference type="CDD" id="cd03392">
    <property type="entry name" value="PAP2_like_2"/>
    <property type="match status" value="1"/>
</dbReference>
<feature type="transmembrane region" description="Helical" evidence="1">
    <location>
        <begin position="153"/>
        <end position="173"/>
    </location>
</feature>
<gene>
    <name evidence="3" type="ORF">BCF44_12944</name>
</gene>
<dbReference type="Proteomes" id="UP000256269">
    <property type="component" value="Unassembled WGS sequence"/>
</dbReference>
<feature type="transmembrane region" description="Helical" evidence="1">
    <location>
        <begin position="123"/>
        <end position="141"/>
    </location>
</feature>
<protein>
    <submittedName>
        <fullName evidence="3">Undecaprenyl-diphosphatase</fullName>
    </submittedName>
</protein>
<proteinExistence type="predicted"/>
<comment type="caution">
    <text evidence="3">The sequence shown here is derived from an EMBL/GenBank/DDBJ whole genome shotgun (WGS) entry which is preliminary data.</text>
</comment>
<keyword evidence="4" id="KW-1185">Reference proteome</keyword>
<sequence>MKLPVTLLLAAALLTVAVAVPFGPLLVVDHAVADGLHGYAVNHPAITTAMQTWTDICQPWTFRAILAATAAWLWWRRRPWQAAWVVTTATVCSVVETALKASLGRVRPHWTDPLSTAAGGSYPSGHALTSAMACAVLLILAWPTATRTTRQAFVAAAMAIPLVTGFTRLYLGVHFVSDVVGGWLIAVALVAATVKAFSGVRARR</sequence>
<feature type="transmembrane region" description="Helical" evidence="1">
    <location>
        <begin position="179"/>
        <end position="198"/>
    </location>
</feature>
<dbReference type="PANTHER" id="PTHR14969:SF13">
    <property type="entry name" value="AT30094P"/>
    <property type="match status" value="1"/>
</dbReference>
<name>A0A3E0GVG9_9PSEU</name>
<keyword evidence="1" id="KW-1133">Transmembrane helix</keyword>
<dbReference type="InterPro" id="IPR036938">
    <property type="entry name" value="PAP2/HPO_sf"/>
</dbReference>
<organism evidence="3 4">
    <name type="scientific">Kutzneria buriramensis</name>
    <dbReference type="NCBI Taxonomy" id="1045776"/>
    <lineage>
        <taxon>Bacteria</taxon>
        <taxon>Bacillati</taxon>
        <taxon>Actinomycetota</taxon>
        <taxon>Actinomycetes</taxon>
        <taxon>Pseudonocardiales</taxon>
        <taxon>Pseudonocardiaceae</taxon>
        <taxon>Kutzneria</taxon>
    </lineage>
</organism>
<evidence type="ECO:0000259" key="2">
    <source>
        <dbReference type="SMART" id="SM00014"/>
    </source>
</evidence>
<dbReference type="AlphaFoldDB" id="A0A3E0GVG9"/>
<evidence type="ECO:0000313" key="3">
    <source>
        <dbReference type="EMBL" id="REH27656.1"/>
    </source>
</evidence>
<dbReference type="PANTHER" id="PTHR14969">
    <property type="entry name" value="SPHINGOSINE-1-PHOSPHATE PHOSPHOHYDROLASE"/>
    <property type="match status" value="1"/>
</dbReference>
<feature type="transmembrane region" description="Helical" evidence="1">
    <location>
        <begin position="82"/>
        <end position="103"/>
    </location>
</feature>
<dbReference type="Gene3D" id="1.20.144.10">
    <property type="entry name" value="Phosphatidic acid phosphatase type 2/haloperoxidase"/>
    <property type="match status" value="1"/>
</dbReference>
<keyword evidence="1" id="KW-0812">Transmembrane</keyword>
<feature type="transmembrane region" description="Helical" evidence="1">
    <location>
        <begin position="60"/>
        <end position="75"/>
    </location>
</feature>
<dbReference type="EMBL" id="QUNO01000029">
    <property type="protein sequence ID" value="REH27656.1"/>
    <property type="molecule type" value="Genomic_DNA"/>
</dbReference>
<keyword evidence="1" id="KW-0472">Membrane</keyword>
<reference evidence="3 4" key="1">
    <citation type="submission" date="2018-08" db="EMBL/GenBank/DDBJ databases">
        <title>Genomic Encyclopedia of Archaeal and Bacterial Type Strains, Phase II (KMG-II): from individual species to whole genera.</title>
        <authorList>
            <person name="Goeker M."/>
        </authorList>
    </citation>
    <scope>NUCLEOTIDE SEQUENCE [LARGE SCALE GENOMIC DNA]</scope>
    <source>
        <strain evidence="3 4">DSM 45791</strain>
    </source>
</reference>